<reference evidence="1" key="1">
    <citation type="journal article" date="2006" name="Chem. Biol.">
        <title>Genetic characterization of the chlorothricin gene cluster as a model for spirotetronate antibiotic biosynthesis.</title>
        <authorList>
            <person name="Jia X.Y."/>
            <person name="Tian Z.H."/>
            <person name="Shao L."/>
            <person name="Qu X.D."/>
            <person name="Zhao Q.F."/>
            <person name="Tang J."/>
            <person name="Tang G.L."/>
            <person name="Liu W."/>
        </authorList>
    </citation>
    <scope>NUCLEOTIDE SEQUENCE</scope>
</reference>
<feature type="non-terminal residue" evidence="1">
    <location>
        <position position="1"/>
    </location>
</feature>
<accession>Q0H9V9</accession>
<dbReference type="EMBL" id="DQ116941">
    <property type="protein sequence ID" value="ABI35991.1"/>
    <property type="molecule type" value="Genomic_DNA"/>
</dbReference>
<sequence>DPRAGVLEASPGAVGAVDGRPHGERVSWCRAEPDAPQPFVGFVGPRPVEAVQTSLLAVRQTVRQVVVAGRLGPEALLCPAPAVCRQRACAAPGRVERRSAPVAAARRGTEVGCRKTLLLAAHQPQKCRRQRVFGLFGVTVPLSPSGRTRCGPTPCTAPRGR</sequence>
<reference evidence="1" key="2">
    <citation type="submission" date="2006-08" db="EMBL/GenBank/DDBJ databases">
        <authorList>
            <person name="Jia X.-Y."/>
            <person name="Zhao Q.-F."/>
            <person name="Tian Z.-H."/>
            <person name="Tang G.-L."/>
            <person name="Liu W."/>
        </authorList>
    </citation>
    <scope>NUCLEOTIDE SEQUENCE</scope>
</reference>
<evidence type="ECO:0000313" key="1">
    <source>
        <dbReference type="EMBL" id="ABI35991.1"/>
    </source>
</evidence>
<organism evidence="1">
    <name type="scientific">Streptomyces antibioticus</name>
    <dbReference type="NCBI Taxonomy" id="1890"/>
    <lineage>
        <taxon>Bacteria</taxon>
        <taxon>Bacillati</taxon>
        <taxon>Actinomycetota</taxon>
        <taxon>Actinomycetes</taxon>
        <taxon>Kitasatosporales</taxon>
        <taxon>Streptomycetaceae</taxon>
        <taxon>Streptomyces</taxon>
    </lineage>
</organism>
<name>Q0H9V9_STRAT</name>
<protein>
    <submittedName>
        <fullName evidence="1">Tankyrase1-binding protein</fullName>
    </submittedName>
</protein>
<dbReference type="AlphaFoldDB" id="Q0H9V9"/>
<proteinExistence type="predicted"/>